<feature type="domain" description="Haemolysin-type calcium binding-related" evidence="4">
    <location>
        <begin position="1337"/>
        <end position="1376"/>
    </location>
</feature>
<feature type="domain" description="Haemolysin-type calcium binding-related" evidence="4">
    <location>
        <begin position="1460"/>
        <end position="1496"/>
    </location>
</feature>
<gene>
    <name evidence="5" type="ORF">PBT88_10335</name>
</gene>
<feature type="region of interest" description="Disordered" evidence="3">
    <location>
        <begin position="4497"/>
        <end position="4521"/>
    </location>
</feature>
<accession>A0ABY7NSB8</accession>
<protein>
    <recommendedName>
        <fullName evidence="4">Haemolysin-type calcium binding-related domain-containing protein</fullName>
    </recommendedName>
</protein>
<feature type="domain" description="Haemolysin-type calcium binding-related" evidence="4">
    <location>
        <begin position="3315"/>
        <end position="3356"/>
    </location>
</feature>
<dbReference type="Gene3D" id="2.150.10.10">
    <property type="entry name" value="Serralysin-like metalloprotease, C-terminal"/>
    <property type="match status" value="18"/>
</dbReference>
<dbReference type="InterPro" id="IPR010566">
    <property type="entry name" value="Haemolys_ca-bd"/>
</dbReference>
<dbReference type="InterPro" id="IPR018247">
    <property type="entry name" value="EF_Hand_1_Ca_BS"/>
</dbReference>
<feature type="domain" description="Haemolysin-type calcium binding-related" evidence="4">
    <location>
        <begin position="3978"/>
        <end position="4016"/>
    </location>
</feature>
<evidence type="ECO:0000256" key="3">
    <source>
        <dbReference type="SAM" id="MobiDB-lite"/>
    </source>
</evidence>
<evidence type="ECO:0000256" key="2">
    <source>
        <dbReference type="ARBA" id="ARBA00022525"/>
    </source>
</evidence>
<dbReference type="EMBL" id="CP115174">
    <property type="protein sequence ID" value="WBO24461.1"/>
    <property type="molecule type" value="Genomic_DNA"/>
</dbReference>
<dbReference type="Gene3D" id="2.160.20.160">
    <property type="match status" value="1"/>
</dbReference>
<dbReference type="InterPro" id="IPR001343">
    <property type="entry name" value="Hemolysn_Ca-bd"/>
</dbReference>
<dbReference type="PROSITE" id="PS00330">
    <property type="entry name" value="HEMOLYSIN_CALCIUM"/>
    <property type="match status" value="28"/>
</dbReference>
<dbReference type="Pfam" id="PF00353">
    <property type="entry name" value="HemolysinCabind"/>
    <property type="match status" value="33"/>
</dbReference>
<dbReference type="Proteomes" id="UP001210865">
    <property type="component" value="Chromosome"/>
</dbReference>
<dbReference type="PROSITE" id="PS00018">
    <property type="entry name" value="EF_HAND_1"/>
    <property type="match status" value="1"/>
</dbReference>
<proteinExistence type="predicted"/>
<dbReference type="RefSeq" id="WP_270079083.1">
    <property type="nucleotide sequence ID" value="NZ_CP115174.1"/>
</dbReference>
<keyword evidence="6" id="KW-1185">Reference proteome</keyword>
<dbReference type="InterPro" id="IPR018511">
    <property type="entry name" value="Hemolysin-typ_Ca-bd_CS"/>
</dbReference>
<sequence length="5174" mass="533600">MAFNTQVEAMFQALKVSYLASGGSLANFTAFYNSISAIPSLVSRFNDAQEQGTLKSIAFSPANGLSNYSNNYLHWDPRNKWTGVPGATTGTITFDPSALSGNGTTAAGQRDLTGAFIAAHEIAHAINATNANKDYISQLNAAATYLAAQPQTQPINVTQQVASIMNTEFNEEARASFSAYNDLITALGNAGQPATPAELQTLASSTGYASYFINSSTGLLDTSIPVQANGLISLDPTSVAAGAGLMRSKEPDAIDNHAVQYGVAALAFMCAQPSNAVLTIDSNQLGVSNSKVSFSDALLKYIGDFKTNQVTQCVIRDTASGQQATVNTSAAGAPRIVVHDPLDPNGPTTSVTWGDDDAVDGENSYNDSVTATVDSSGKVIGVTIVKGGIAITLTGDDLGAAAAQIADLVSKSSNASPELQYGDISELFEMDSNVTGGGVTSQIDADLLSARLDDQGNLVLSGHTTKLLTFDPRSSVGRFAVSAGQDEYGRDISQEWDVDLQDGSHSYTGITQTSDGDVTVTKDPNGPTTIRLTDSPVKIDFVDAAEILANTFGRYIAGDNLLTQTVTSAALKTVADNFGDVLNSVAFDGGTATSNNLAHAFDGLGEEFVANLRDAGIGAVSSYLSAQLVDAIGIHGLPGQFLNTEASQVIDTILKNAADGNYIFKGLSATSLENTAGAFVGTELANTIADWDEVGEQIGAQIGSAIGATIGTAIPIPFLGSAIGAFFGDLIGGLIGGLFTGKPESGAIVGFDAVSGTFEVQDVWKKDGGKKAVARQLGNSAALTLDGIIQTIGGELLNGSSVDAGSYGMRAKSYVYWEDGTASDNRMKFTSASDLVQYGVMQAARQMQFLGGDIYEKRAFYNTLAQPLQTSTVADADPLNEGGDLTKVDFGMSTLLGNLDVANRLKTYLNNSASINALIAAEPDSVFASEWLLTLSQASDLGLLKRNTHDWDGGFSYLLEQGGIDARTVGFEFDALTRAGNGERVMTLDGAVLEDTVDSGSKTVIQGSSSDDVITATSGGTRDGATQDSSYHISNVFHGGGGDDIIRAGDTGDDLFGDSGNDIVVGGALDDWLFGGDGNDVLDAGGGSGNLLSGGAGDDHLLGADGVSSDPMNSGSDWLEGGSGDDVLQARGGDDYLEGGQGNDTIDGGAGNDTVIFRKEDGHDQLNDSGTSTTEHDVLDFGDGIAASDITVVAHSAGVDLSLLVGGTSSGDRIDMRGAVTNLGEGIEEVSFTNGDWSKSDLASHTTYAETAGNTIQGTSADETLKGTVYDDTLNGGGGHDSLSGGDGSDTYLFNLGDGEVTVDDVGSAVDVDTVVFGAGITVSDISVSYDPANPTDIILTIGSNGDKLTLKHQDVTDGARSIEELRFADGISLTLRDLYNIGTGPSFAGAVKDTASVAWDHDLGGGDGADTYSYAVGDGNVRISDSYSSWNDTLVFGAGIRAEDLVVTHDPQNSGNVWIRFANHTGSILLNGQDSGGGTGVEQIQFTDGTVWDRAALSQASVDRAGTGGNDTIFDGASATIIAAGAGDDIVYAGDGDDTITGGLGDDDLHGGVGSDTYVYNLGDGNDRITEGYWDGGNDTLAFGAGITPADLILTRDVLDPRNVLIRFVGHDGSIVLEDQSDGANAGVEQIRFADGTVWDRAAIDASLVGQALSSQSDIVRDGYFGDTIVAGDGNDVVYADRGNDTITGGKGDDDLYGGTDSDTYIYNLVDGNDRITEGYWDGGVDTLSLGAGIAPGDLILTRDVLDPRNVLIRFTGHDGSIILEDQGDGANAGIEQIQFADGTVWDRATLDAQIIAQELSSGNDIIRDEYFGNTIDAGAGNDVVYTDRGNDTITGGTGDDDLYGGTDSDTYIYNLGDGNDRITEGYWDGGTDTLQFGTGIAPADLIVSRDVQDPRNVLIRFAGHDGSIILEDQGDGANAGVEQIQFADGTVWDRAMLDAQIIAQQVSSGNDIIRDEYFGNVIDAGAGNDVVYADRGNDTITGGTGDDDLYGGTDSDTYVYNLGDGNDRITEGYWDGGVDTLSFGVGILPGDLILSRDVLDPRNVLIRFAGHDGSIILEDQGDGANAGIEQIQFADGTIWDRAALDAQIIAQQVSSGNDIIRDEYFGNTIDAGAGNDVVYADRGNDTITGGTGDDDLYGGTESDTYIYNLGDGNDRITEGYWDGGTDTLVLGAGIAAADLILTRDVLNGNNITVSFANSGGSILLQDQMGGANSGIEQIQFADGTLWDRGTIEAHISARAADITGSNGDNDLTGTAGQDQIYGNDGDDTLRGGLGNDFLAGGNGDDTYVFNRGDGFDTIYDDSGNDTLRFGSGISVSDLVLTQATTDNDGYGLFIGIAGTSDRIYIRNQNVNNGRAVERFAFADGTVLSDADMRALLVTGTPGDDRISGTPFADQATGGAGNDELNTGDGNDTLTGGLGDDYLNGQGGDDTYVFNRGDGSDTIFDDWYGNDTLRFGAGISASDLVLSVPTVDGDFQGLIITIAGTSDRIYIRNQNTNGGHGIERFEFADGSVLTDADLRAQLMAAIPTDGDDKIYGTNYDDVINAGNGNDEITSGDGNDTLTGGKGDDYLDGQGGDDTYVFNRGDGSDTIFDDWYGNDTLRFGAGISASDLVLSAPTVDGDFQGLIITIAGTSDRIYIRNQNSNGGHGIERFEFADGTVLTDADLRAQLMAAIPTDGDDKIYGTNYDDVINGGLGDDEITSGDGNDTLTGGKGDDYLDGQGGDDTYVFNRGDGSDTIYDDWYGNDTLRFGAGISASDLILSLPTVDGDFQGLIISIAGTSDRIYIRNQNTNGGHGIERFEFADGTVLTDADLRARLMAAIPTDGDDKIYGTNYADVIDGGNGNDEITSGDGNDTLTGGKGDDYLDGQGNDDTYIYNRGDGSDTILDDWGYDTLKFGEGIDESDIIVSQALVDGDVNGIILSIKGTDDRIYLRSEFDGNRIDQVTFQSGATWSVSTLLQLLRGNNVDGSTVAVTMGDDTVIGSAGNDTLHGMKGDDVLRGGAGSDTYSFARGDGHDTIYDPTDAGSTDTLVLEGINSGDVRVLVSPTDAQDLILYIDDDNVIYLDQQNASASSGIEQVRFADGTVWDRATLTAKASGQGTTGDDTLIGTNFADTLQGGLGNDTLIGSGGNDTYVYNLGDGDDTIVDDNGAGNDPRQPGTAGNVDTLAFGPGIGLPDIRLTQPVDGGPLVINFASQPGSITLKGLDTGGRSGVEVIRFADGSTVTMDQLRASAISAAATAGDDLIRGFATADILDGGAGNDTLAGGAGADTYRFALGGGSDTVVETADGSTNVLAFGDGIAASDIRLMRTPDAPDDLILALANGTDKVTIKAQFANGGAAGIQQVSFADGTIWKAADFEALMLAQPATPGADYLVGDSNANIIDGLAGDDTIMGGDGDDTLSGSDGNDTLYGGGGNDKLYGGTGDDVLSGDTGTDLLDGGDGFDTADYSFSMDSWSIDLSAGTAQIVTSGTVSQTEALTSIEAVIGGLGADAIIGDDGANRLQGGGGNDTLKGAGGDDVFVFDGDEEGVDAIDGGSGNDRIEAASDGTIIGLSSVTGIELITAAGHSDVHIEATDDTDTLDLSGAVLDGIASIDMGAGNDVVTGSLGADVINAGDGDDTIRYVGVSTGGDQVDGGAGTDTIAAGADNTVIRLAGFQNVEAISGAGFADVVLARTDASETTDLNGISVAGIAYIDLAGGDDTFIGTTQADVVRGGAGDDILTGGVGDDIFQYAAADSGHDTIDGGDGYDRLQAATDGAVIGIHTLTNVEAIDGNGFANVTIALGDGDDHLDLSGVALTGIAGIVGGKGDDVIRGSGGDDTFLVSGADQGSDDLDGGAGQDRILAGADGSVIGVSRIANIETIDAGGHANVRLATTDGNDNLSLQGVTLTGISEIDLGAGNDSFAGSSGNDTVSGGSGNDTLSGGAGDDVYLFDRGDGNDVIREKDADGVGGGNDTLRFGTDVSKSDVQVTRVNGGNDYLLTLTNGGGTVLIAGGAGSDSANWIENIAFADGTVWTRDTLDQSLVPFTDGDDNIQGTNDSETLHGGGGNDVIAAYGGDDGVYGDDGNDTLQAGDGNDVLVGGTGNDRLEGGSGTDLYRYNAGDGDDSVFDYGGSRDNRLVFGPGISPDEVSFARTGDFNSISVIFTDQAGSIYLDRQWWGDAGVEYFDFADGTTWTEADIAARYVAAETTAGNDTIWGTYGNDTADGGAGDDTIQTSDGNDTLTGGSGNDRLEGGSGTDIYRYNAGDGDDSIFDQGGSRDNRLVLGAGITPDSVKVTRTGDFNSIELSFTDRAGSIYLDREWWGDAGIEYIDFADGTTWTESDLVSRYLASQPTSGNDTIWGTYYNDTVNGGAGDDTIQTSDGNDDITGGSDNDRLEGGNGTDIYRYNAGDGDDSIFDYGGSRDNRLVLGAGITPDSVKVTRTGDFNSIELSFTDRAGSIYLDREWWGDAGIEYIDFADGTTWTESDLVSHYLAGQPTSGNDTIWGTYYNDTVNGGAGDDTIQTSDGNDDITGGTGNDRLEGGNGTDVYRYNVGDGDDSIFDYGGSRDNRLILGAGIGPDDVQVLEVGDGASAQLVFAQGGSIYLDREWWGDAGIEYVDFADGTTWTEADIAARFNAAGNDNLTGTSGNDVLEGYAGDDMLSGLDGDDTLIGDSGNDLLVGGAGADTLAGGAGNDALYGDGYFATGPNLIVNGSFEDFGNPADDGYPGWGTTTGDMPGWTRKSGAFFKAVGSGYAGVAATDGGHWLDMTSDGGGQDYMDIEQSVTGLPAEQKLLLQFDAAKRDGAADSTMQVLWNGQVIATIENVGTQAKSFSFLVEATGGSDDIEFKTISGPSYQGVSLDNVRLFATQAAAGGDDVLTGGAGNDLLDGGAGNDTAVYAGAMADYSVITSNGKVTITDNQPTLDGDDGTDTLVGIETLQFKDGSTSLASPIVLDLNGDGVHLVSKAASGVQFDWKGEGTAEKTGWISRGDGLLAFDRNGDGTVSGADELSFVNDVAGATSDLAGLAAFDSNGDGQLSAADDAWSRFGVWSDANGDGKVDPGEFLSMAQAGVSSLDLSGAPTEEKHRLGENLVANTGFFTRTDGSTAAFDDVAFAYGGADLPLQERLWGGPLQMRMRGVEGVDAGSAKTSDVLANAERFIQATASFGLRASAELSADNDPSAVIDRHRWDFAHSSAMG</sequence>
<feature type="domain" description="Haemolysin-type calcium binding-related" evidence="4">
    <location>
        <begin position="2047"/>
        <end position="2084"/>
    </location>
</feature>
<feature type="domain" description="Haemolysin-type calcium binding-related" evidence="4">
    <location>
        <begin position="2479"/>
        <end position="2518"/>
    </location>
</feature>
<feature type="region of interest" description="Disordered" evidence="3">
    <location>
        <begin position="2395"/>
        <end position="2421"/>
    </location>
</feature>
<feature type="domain" description="Haemolysin-type calcium binding-related" evidence="4">
    <location>
        <begin position="2194"/>
        <end position="2230"/>
    </location>
</feature>
<evidence type="ECO:0000313" key="6">
    <source>
        <dbReference type="Proteomes" id="UP001210865"/>
    </source>
</evidence>
<dbReference type="InterPro" id="IPR011049">
    <property type="entry name" value="Serralysin-like_metalloprot_C"/>
</dbReference>
<keyword evidence="2" id="KW-0964">Secreted</keyword>
<evidence type="ECO:0000256" key="1">
    <source>
        <dbReference type="ARBA" id="ARBA00004613"/>
    </source>
</evidence>
<dbReference type="PANTHER" id="PTHR38340:SF1">
    <property type="entry name" value="S-LAYER PROTEIN"/>
    <property type="match status" value="1"/>
</dbReference>
<feature type="domain" description="Haemolysin-type calcium binding-related" evidence="4">
    <location>
        <begin position="2334"/>
        <end position="2373"/>
    </location>
</feature>
<feature type="region of interest" description="Disordered" evidence="3">
    <location>
        <begin position="4349"/>
        <end position="4377"/>
    </location>
</feature>
<evidence type="ECO:0000313" key="5">
    <source>
        <dbReference type="EMBL" id="WBO24461.1"/>
    </source>
</evidence>
<feature type="domain" description="Haemolysin-type calcium binding-related" evidence="4">
    <location>
        <begin position="2626"/>
        <end position="2665"/>
    </location>
</feature>
<dbReference type="PRINTS" id="PR00313">
    <property type="entry name" value="CABNDNGRPT"/>
</dbReference>
<reference evidence="5 6" key="1">
    <citation type="submission" date="2022-12" db="EMBL/GenBank/DDBJ databases">
        <title>Sphingomonas abieness sp. nov., an endophytic bacterium isolated from Abies koreana.</title>
        <authorList>
            <person name="Jiang L."/>
            <person name="Lee J."/>
        </authorList>
    </citation>
    <scope>NUCLEOTIDE SEQUENCE [LARGE SCALE GENOMIC DNA]</scope>
    <source>
        <strain evidence="6">PAMB 00755</strain>
    </source>
</reference>
<feature type="domain" description="Haemolysin-type calcium binding-related" evidence="4">
    <location>
        <begin position="1900"/>
        <end position="1937"/>
    </location>
</feature>
<evidence type="ECO:0000259" key="4">
    <source>
        <dbReference type="Pfam" id="PF06594"/>
    </source>
</evidence>
<feature type="domain" description="Haemolysin-type calcium binding-related" evidence="4">
    <location>
        <begin position="3067"/>
        <end position="3090"/>
    </location>
</feature>
<feature type="domain" description="Haemolysin-type calcium binding-related" evidence="4">
    <location>
        <begin position="1753"/>
        <end position="1791"/>
    </location>
</feature>
<dbReference type="PANTHER" id="PTHR38340">
    <property type="entry name" value="S-LAYER PROTEIN"/>
    <property type="match status" value="1"/>
</dbReference>
<name>A0ABY7NSB8_9SPHN</name>
<organism evidence="5 6">
    <name type="scientific">Sphingomonas abietis</name>
    <dbReference type="NCBI Taxonomy" id="3012344"/>
    <lineage>
        <taxon>Bacteria</taxon>
        <taxon>Pseudomonadati</taxon>
        <taxon>Pseudomonadota</taxon>
        <taxon>Alphaproteobacteria</taxon>
        <taxon>Sphingomonadales</taxon>
        <taxon>Sphingomonadaceae</taxon>
        <taxon>Sphingomonas</taxon>
    </lineage>
</organism>
<comment type="subcellular location">
    <subcellularLocation>
        <location evidence="1">Secreted</location>
    </subcellularLocation>
</comment>
<dbReference type="Pfam" id="PF06594">
    <property type="entry name" value="HCBP_related"/>
    <property type="match status" value="14"/>
</dbReference>
<feature type="domain" description="Haemolysin-type calcium binding-related" evidence="4">
    <location>
        <begin position="1606"/>
        <end position="1643"/>
    </location>
</feature>
<feature type="domain" description="Haemolysin-type calcium binding-related" evidence="4">
    <location>
        <begin position="2773"/>
        <end position="2812"/>
    </location>
</feature>
<feature type="compositionally biased region" description="Low complexity" evidence="3">
    <location>
        <begin position="2406"/>
        <end position="2421"/>
    </location>
</feature>
<dbReference type="SUPFAM" id="SSF51120">
    <property type="entry name" value="beta-Roll"/>
    <property type="match status" value="26"/>
</dbReference>
<dbReference type="InterPro" id="IPR050557">
    <property type="entry name" value="RTX_toxin/Mannuronan_C5-epim"/>
</dbReference>